<feature type="transmembrane region" description="Helical" evidence="2">
    <location>
        <begin position="6"/>
        <end position="28"/>
    </location>
</feature>
<evidence type="ECO:0000313" key="4">
    <source>
        <dbReference type="EMBL" id="SCL23387.1"/>
    </source>
</evidence>
<reference evidence="4 5" key="1">
    <citation type="submission" date="2016-06" db="EMBL/GenBank/DDBJ databases">
        <authorList>
            <person name="Kjaerup R.B."/>
            <person name="Dalgaard T.S."/>
            <person name="Juul-Madsen H.R."/>
        </authorList>
    </citation>
    <scope>NUCLEOTIDE SEQUENCE [LARGE SCALE GENOMIC DNA]</scope>
    <source>
        <strain evidence="4 5">DSM 43818</strain>
    </source>
</reference>
<dbReference type="Proteomes" id="UP000199699">
    <property type="component" value="Unassembled WGS sequence"/>
</dbReference>
<dbReference type="EMBL" id="FMHT01000003">
    <property type="protein sequence ID" value="SCL23387.1"/>
    <property type="molecule type" value="Genomic_DNA"/>
</dbReference>
<evidence type="ECO:0000259" key="3">
    <source>
        <dbReference type="Pfam" id="PF13785"/>
    </source>
</evidence>
<organism evidence="4 5">
    <name type="scientific">Micromonospora nigra</name>
    <dbReference type="NCBI Taxonomy" id="145857"/>
    <lineage>
        <taxon>Bacteria</taxon>
        <taxon>Bacillati</taxon>
        <taxon>Actinomycetota</taxon>
        <taxon>Actinomycetes</taxon>
        <taxon>Micromonosporales</taxon>
        <taxon>Micromonosporaceae</taxon>
        <taxon>Micromonospora</taxon>
    </lineage>
</organism>
<dbReference type="RefSeq" id="WP_091090661.1">
    <property type="nucleotide sequence ID" value="NZ_FMHT01000003.1"/>
</dbReference>
<keyword evidence="2" id="KW-1133">Transmembrane helix</keyword>
<evidence type="ECO:0000256" key="2">
    <source>
        <dbReference type="SAM" id="Phobius"/>
    </source>
</evidence>
<accession>A0A1C6S1U4</accession>
<keyword evidence="2" id="KW-0812">Transmembrane</keyword>
<evidence type="ECO:0000256" key="1">
    <source>
        <dbReference type="SAM" id="MobiDB-lite"/>
    </source>
</evidence>
<evidence type="ECO:0000313" key="5">
    <source>
        <dbReference type="Proteomes" id="UP000199699"/>
    </source>
</evidence>
<dbReference type="STRING" id="145857.GA0070616_2718"/>
<dbReference type="AlphaFoldDB" id="A0A1C6S1U4"/>
<proteinExistence type="predicted"/>
<feature type="compositionally biased region" description="Basic and acidic residues" evidence="1">
    <location>
        <begin position="44"/>
        <end position="57"/>
    </location>
</feature>
<keyword evidence="2" id="KW-0472">Membrane</keyword>
<dbReference type="InterPro" id="IPR025235">
    <property type="entry name" value="DUF4178"/>
</dbReference>
<gene>
    <name evidence="4" type="ORF">GA0070616_2718</name>
</gene>
<name>A0A1C6S1U4_9ACTN</name>
<feature type="domain" description="DUF4178" evidence="3">
    <location>
        <begin position="61"/>
        <end position="193"/>
    </location>
</feature>
<dbReference type="OrthoDB" id="3775810at2"/>
<keyword evidence="5" id="KW-1185">Reference proteome</keyword>
<feature type="region of interest" description="Disordered" evidence="1">
    <location>
        <begin position="35"/>
        <end position="57"/>
    </location>
</feature>
<sequence>MNGQVAYLLAALGCLVGVAGVVVAVVALRRSRRRPDRPAAPADPLRDRDADALRGDPRRLKPGDIVEIRQVSYAVRGSVRLVEGGWSWAEHLLDDAGGVRRWLSVEEDPELELVLWAAEPGATVTPGAPTIEFAGRRYNWDESGQARYTATGTTGLDPAGSMRYHDYQAPGGGRLSFEAYGEAGWEVAVGEKLLRSEVMIYPRAADA</sequence>
<dbReference type="Pfam" id="PF13785">
    <property type="entry name" value="DUF4178"/>
    <property type="match status" value="1"/>
</dbReference>
<protein>
    <recommendedName>
        <fullName evidence="3">DUF4178 domain-containing protein</fullName>
    </recommendedName>
</protein>